<dbReference type="InterPro" id="IPR003594">
    <property type="entry name" value="HATPase_dom"/>
</dbReference>
<dbReference type="SUPFAM" id="SSF52172">
    <property type="entry name" value="CheY-like"/>
    <property type="match status" value="2"/>
</dbReference>
<dbReference type="PANTHER" id="PTHR43065:SF42">
    <property type="entry name" value="TWO-COMPONENT SENSOR PPRA"/>
    <property type="match status" value="1"/>
</dbReference>
<dbReference type="PROSITE" id="PS50110">
    <property type="entry name" value="RESPONSE_REGULATORY"/>
    <property type="match status" value="2"/>
</dbReference>
<feature type="region of interest" description="Disordered" evidence="6">
    <location>
        <begin position="819"/>
        <end position="840"/>
    </location>
</feature>
<dbReference type="PRINTS" id="PR00344">
    <property type="entry name" value="BCTRLSENSOR"/>
</dbReference>
<dbReference type="PROSITE" id="PS50113">
    <property type="entry name" value="PAC"/>
    <property type="match status" value="2"/>
</dbReference>
<dbReference type="InterPro" id="IPR013655">
    <property type="entry name" value="PAS_fold_3"/>
</dbReference>
<dbReference type="SMART" id="SM00091">
    <property type="entry name" value="PAS"/>
    <property type="match status" value="3"/>
</dbReference>
<dbReference type="InterPro" id="IPR003661">
    <property type="entry name" value="HisK_dim/P_dom"/>
</dbReference>
<dbReference type="InterPro" id="IPR036097">
    <property type="entry name" value="HisK_dim/P_sf"/>
</dbReference>
<dbReference type="InterPro" id="IPR036890">
    <property type="entry name" value="HATPase_C_sf"/>
</dbReference>
<protein>
    <recommendedName>
        <fullName evidence="2">histidine kinase</fullName>
        <ecNumber evidence="2">2.7.13.3</ecNumber>
    </recommendedName>
</protein>
<feature type="domain" description="Response regulatory" evidence="8">
    <location>
        <begin position="700"/>
        <end position="816"/>
    </location>
</feature>
<dbReference type="InterPro" id="IPR004358">
    <property type="entry name" value="Sig_transdc_His_kin-like_C"/>
</dbReference>
<feature type="domain" description="Histidine kinase" evidence="7">
    <location>
        <begin position="457"/>
        <end position="680"/>
    </location>
</feature>
<dbReference type="PANTHER" id="PTHR43065">
    <property type="entry name" value="SENSOR HISTIDINE KINASE"/>
    <property type="match status" value="1"/>
</dbReference>
<evidence type="ECO:0000256" key="6">
    <source>
        <dbReference type="SAM" id="MobiDB-lite"/>
    </source>
</evidence>
<evidence type="ECO:0000259" key="8">
    <source>
        <dbReference type="PROSITE" id="PS50110"/>
    </source>
</evidence>
<dbReference type="Gene3D" id="3.30.565.10">
    <property type="entry name" value="Histidine kinase-like ATPase, C-terminal domain"/>
    <property type="match status" value="1"/>
</dbReference>
<dbReference type="InterPro" id="IPR013656">
    <property type="entry name" value="PAS_4"/>
</dbReference>
<dbReference type="Pfam" id="PF00072">
    <property type="entry name" value="Response_reg"/>
    <property type="match status" value="2"/>
</dbReference>
<feature type="domain" description="PAS" evidence="9">
    <location>
        <begin position="1"/>
        <end position="73"/>
    </location>
</feature>
<feature type="coiled-coil region" evidence="5">
    <location>
        <begin position="417"/>
        <end position="445"/>
    </location>
</feature>
<dbReference type="InterPro" id="IPR000014">
    <property type="entry name" value="PAS"/>
</dbReference>
<dbReference type="Proteomes" id="UP000576152">
    <property type="component" value="Unassembled WGS sequence"/>
</dbReference>
<evidence type="ECO:0000256" key="2">
    <source>
        <dbReference type="ARBA" id="ARBA00012438"/>
    </source>
</evidence>
<gene>
    <name evidence="11" type="ORF">FHS00_001942</name>
</gene>
<comment type="caution">
    <text evidence="11">The sequence shown here is derived from an EMBL/GenBank/DDBJ whole genome shotgun (WGS) entry which is preliminary data.</text>
</comment>
<comment type="catalytic activity">
    <reaction evidence="1">
        <text>ATP + protein L-histidine = ADP + protein N-phospho-L-histidine.</text>
        <dbReference type="EC" id="2.7.13.3"/>
    </reaction>
</comment>
<dbReference type="Gene3D" id="3.30.450.20">
    <property type="entry name" value="PAS domain"/>
    <property type="match status" value="3"/>
</dbReference>
<dbReference type="Gene3D" id="1.10.287.130">
    <property type="match status" value="1"/>
</dbReference>
<dbReference type="InterPro" id="IPR011006">
    <property type="entry name" value="CheY-like_superfamily"/>
</dbReference>
<feature type="domain" description="PAC" evidence="10">
    <location>
        <begin position="239"/>
        <end position="293"/>
    </location>
</feature>
<reference evidence="11 12" key="1">
    <citation type="submission" date="2020-08" db="EMBL/GenBank/DDBJ databases">
        <title>Genomic Encyclopedia of Type Strains, Phase III (KMG-III): the genomes of soil and plant-associated and newly described type strains.</title>
        <authorList>
            <person name="Whitman W."/>
        </authorList>
    </citation>
    <scope>NUCLEOTIDE SEQUENCE [LARGE SCALE GENOMIC DNA]</scope>
    <source>
        <strain evidence="11 12">CECT 8572</strain>
    </source>
</reference>
<dbReference type="InterPro" id="IPR001789">
    <property type="entry name" value="Sig_transdc_resp-reg_receiver"/>
</dbReference>
<evidence type="ECO:0000313" key="11">
    <source>
        <dbReference type="EMBL" id="MBB3712360.1"/>
    </source>
</evidence>
<evidence type="ECO:0000256" key="3">
    <source>
        <dbReference type="ARBA" id="ARBA00022553"/>
    </source>
</evidence>
<name>A0ABR6HP71_9RHOB</name>
<feature type="modified residue" description="4-aspartylphosphate" evidence="4">
    <location>
        <position position="750"/>
    </location>
</feature>
<organism evidence="11 12">
    <name type="scientific">Limimaricola variabilis</name>
    <dbReference type="NCBI Taxonomy" id="1492771"/>
    <lineage>
        <taxon>Bacteria</taxon>
        <taxon>Pseudomonadati</taxon>
        <taxon>Pseudomonadota</taxon>
        <taxon>Alphaproteobacteria</taxon>
        <taxon>Rhodobacterales</taxon>
        <taxon>Paracoccaceae</taxon>
        <taxon>Limimaricola</taxon>
    </lineage>
</organism>
<dbReference type="Pfam" id="PF02518">
    <property type="entry name" value="HATPase_c"/>
    <property type="match status" value="1"/>
</dbReference>
<dbReference type="InterPro" id="IPR000700">
    <property type="entry name" value="PAS-assoc_C"/>
</dbReference>
<dbReference type="RefSeq" id="WP_183472338.1">
    <property type="nucleotide sequence ID" value="NZ_JACIBX010000006.1"/>
</dbReference>
<sequence length="958" mass="105025">MTLDISAVFESAATAYMLIDRDLRYVWVNRAYCEVTGRKPEQLVGQYLPDVFPAEGEAQAMLHASFERVFQNGRTDHLPFIPYPIAKAGGEIEHRYWSATHTPIPGDDGRVQYLLQNTHDVTDLYMRAHQAEAEVAKRADLDEGEVLMRAESVAQQNLELGMATRFFETVFDQAPSVIAIHSGPEHVFRLANREYRRIVGEHRDLIGRRASEALPELADQGFLDLLDNVYRSGEPVTLRDVQAFIYNEDGPPTEIFVDFVYQPLFGPNGRSIGILVQGHDVTAQHRAVAELRNAEERFRTLAQNMPAHVWTARPDGMLDWVSDPIHAYAGTEDGQLLGEDWGRIVHPDDLPRVVPVWESSIARGETYETEFRIRRVDGVWRWFLVRAVPVHDAEGRIAQWIGTNTDIEDRRATEAALAELNATLEERVENRNRALEEINATLRQSQKMEAIGNLAGGVAHDFNNLLQAITGSLQLAQRELPSGTPGRARIEQAMRAVDRGATLAAQLLAFGRRQPLEPRAVDLRRMLDEIAPILRSAVGEGVRIETRLTDGLWNTLVDAANLENALLNLVVNARDAMEGQGRLTIALDNAMIDAEAARAMTDVVPGEYVRLTVTDEGAGMTSEVIEKIFEPFFTTKPEGKGTGLGMAMVYGFVKQSGGHVAIESAPGRGTTVRLYLPRSLRSEAPATLRAAGPVTGGDETVLLVEDDADVRAVAAEMLRELGYEVIEAGDADAGLELIEAGRPFDLLLTDVVMPGKVTSREMAERAQKLRPGLPVLFASGYSRDAIMHDGRLDRGIQLLPKPYRRETLARRLRELLDAAEAASPSVPETTTASPSAPDDARPGFGGLRVVVCEDDTFIRLDLVEMLTAAGAEVREAATGAQALALLEEAPADRLLIDVGLPDRSGLDVARAAVALQPGLPVIFATGRESVPGSEDLPQARVLTKPFGQEALLRAVGGS</sequence>
<dbReference type="SUPFAM" id="SSF47384">
    <property type="entry name" value="Homodimeric domain of signal transducing histidine kinase"/>
    <property type="match status" value="1"/>
</dbReference>
<evidence type="ECO:0000259" key="7">
    <source>
        <dbReference type="PROSITE" id="PS50109"/>
    </source>
</evidence>
<feature type="domain" description="PAC" evidence="10">
    <location>
        <begin position="367"/>
        <end position="419"/>
    </location>
</feature>
<dbReference type="CDD" id="cd00130">
    <property type="entry name" value="PAS"/>
    <property type="match status" value="2"/>
</dbReference>
<dbReference type="InterPro" id="IPR005467">
    <property type="entry name" value="His_kinase_dom"/>
</dbReference>
<dbReference type="InterPro" id="IPR001610">
    <property type="entry name" value="PAC"/>
</dbReference>
<evidence type="ECO:0000256" key="5">
    <source>
        <dbReference type="SAM" id="Coils"/>
    </source>
</evidence>
<dbReference type="Pfam" id="PF08447">
    <property type="entry name" value="PAS_3"/>
    <property type="match status" value="1"/>
</dbReference>
<dbReference type="SMART" id="SM00448">
    <property type="entry name" value="REC"/>
    <property type="match status" value="2"/>
</dbReference>
<evidence type="ECO:0000256" key="1">
    <source>
        <dbReference type="ARBA" id="ARBA00000085"/>
    </source>
</evidence>
<evidence type="ECO:0000259" key="9">
    <source>
        <dbReference type="PROSITE" id="PS50112"/>
    </source>
</evidence>
<dbReference type="SMART" id="SM00388">
    <property type="entry name" value="HisKA"/>
    <property type="match status" value="1"/>
</dbReference>
<feature type="modified residue" description="4-aspartylphosphate" evidence="4">
    <location>
        <position position="897"/>
    </location>
</feature>
<dbReference type="SMART" id="SM00086">
    <property type="entry name" value="PAC"/>
    <property type="match status" value="2"/>
</dbReference>
<dbReference type="EC" id="2.7.13.3" evidence="2"/>
<keyword evidence="5" id="KW-0175">Coiled coil</keyword>
<evidence type="ECO:0000259" key="10">
    <source>
        <dbReference type="PROSITE" id="PS50113"/>
    </source>
</evidence>
<dbReference type="SUPFAM" id="SSF55874">
    <property type="entry name" value="ATPase domain of HSP90 chaperone/DNA topoisomerase II/histidine kinase"/>
    <property type="match status" value="1"/>
</dbReference>
<dbReference type="PROSITE" id="PS50109">
    <property type="entry name" value="HIS_KIN"/>
    <property type="match status" value="1"/>
</dbReference>
<keyword evidence="12" id="KW-1185">Reference proteome</keyword>
<feature type="domain" description="Response regulatory" evidence="8">
    <location>
        <begin position="848"/>
        <end position="958"/>
    </location>
</feature>
<dbReference type="InterPro" id="IPR035965">
    <property type="entry name" value="PAS-like_dom_sf"/>
</dbReference>
<dbReference type="PROSITE" id="PS50112">
    <property type="entry name" value="PAS"/>
    <property type="match status" value="2"/>
</dbReference>
<dbReference type="SMART" id="SM00387">
    <property type="entry name" value="HATPase_c"/>
    <property type="match status" value="1"/>
</dbReference>
<dbReference type="SUPFAM" id="SSF55785">
    <property type="entry name" value="PYP-like sensor domain (PAS domain)"/>
    <property type="match status" value="3"/>
</dbReference>
<accession>A0ABR6HP71</accession>
<keyword evidence="3 4" id="KW-0597">Phosphoprotein</keyword>
<feature type="domain" description="PAS" evidence="9">
    <location>
        <begin position="294"/>
        <end position="364"/>
    </location>
</feature>
<dbReference type="Gene3D" id="3.40.50.2300">
    <property type="match status" value="2"/>
</dbReference>
<evidence type="ECO:0000313" key="12">
    <source>
        <dbReference type="Proteomes" id="UP000576152"/>
    </source>
</evidence>
<dbReference type="EMBL" id="JACIBX010000006">
    <property type="protein sequence ID" value="MBB3712360.1"/>
    <property type="molecule type" value="Genomic_DNA"/>
</dbReference>
<dbReference type="Pfam" id="PF08448">
    <property type="entry name" value="PAS_4"/>
    <property type="match status" value="2"/>
</dbReference>
<proteinExistence type="predicted"/>
<evidence type="ECO:0000256" key="4">
    <source>
        <dbReference type="PROSITE-ProRule" id="PRU00169"/>
    </source>
</evidence>
<dbReference type="NCBIfam" id="TIGR00229">
    <property type="entry name" value="sensory_box"/>
    <property type="match status" value="3"/>
</dbReference>